<feature type="region of interest" description="Disordered" evidence="6">
    <location>
        <begin position="10"/>
        <end position="32"/>
    </location>
</feature>
<evidence type="ECO:0000256" key="2">
    <source>
        <dbReference type="ARBA" id="ARBA00022499"/>
    </source>
</evidence>
<dbReference type="GO" id="GO:0036297">
    <property type="term" value="P:interstrand cross-link repair"/>
    <property type="evidence" value="ECO:0007669"/>
    <property type="project" value="TreeGrafter"/>
</dbReference>
<keyword evidence="4" id="KW-0539">Nucleus</keyword>
<evidence type="ECO:0000256" key="6">
    <source>
        <dbReference type="SAM" id="MobiDB-lite"/>
    </source>
</evidence>
<dbReference type="EMBL" id="KZ987733">
    <property type="protein sequence ID" value="RKP15418.1"/>
    <property type="molecule type" value="Genomic_DNA"/>
</dbReference>
<dbReference type="GO" id="GO:0007129">
    <property type="term" value="P:homologous chromosome pairing at meiosis"/>
    <property type="evidence" value="ECO:0007669"/>
    <property type="project" value="TreeGrafter"/>
</dbReference>
<evidence type="ECO:0000313" key="8">
    <source>
        <dbReference type="Proteomes" id="UP000267251"/>
    </source>
</evidence>
<comment type="similarity">
    <text evidence="5">Belongs to the Fanconi anemia protein FANCD2 family.</text>
</comment>
<keyword evidence="3" id="KW-0832">Ubl conjugation</keyword>
<feature type="region of interest" description="Disordered" evidence="6">
    <location>
        <begin position="361"/>
        <end position="516"/>
    </location>
</feature>
<dbReference type="GO" id="GO:0070182">
    <property type="term" value="F:DNA polymerase binding"/>
    <property type="evidence" value="ECO:0007669"/>
    <property type="project" value="TreeGrafter"/>
</dbReference>
<dbReference type="PANTHER" id="PTHR32086">
    <property type="entry name" value="FANCONI ANEMIA GROUP D2 PROTEIN"/>
    <property type="match status" value="1"/>
</dbReference>
<dbReference type="Proteomes" id="UP000267251">
    <property type="component" value="Unassembled WGS sequence"/>
</dbReference>
<dbReference type="Pfam" id="PF14631">
    <property type="entry name" value="FancD2"/>
    <property type="match status" value="1"/>
</dbReference>
<feature type="compositionally biased region" description="Basic and acidic residues" evidence="6">
    <location>
        <begin position="410"/>
        <end position="423"/>
    </location>
</feature>
<evidence type="ECO:0000256" key="1">
    <source>
        <dbReference type="ARBA" id="ARBA00004123"/>
    </source>
</evidence>
<evidence type="ECO:0000256" key="3">
    <source>
        <dbReference type="ARBA" id="ARBA00022843"/>
    </source>
</evidence>
<dbReference type="GO" id="GO:0005634">
    <property type="term" value="C:nucleus"/>
    <property type="evidence" value="ECO:0007669"/>
    <property type="project" value="UniProtKB-SubCell"/>
</dbReference>
<protein>
    <submittedName>
        <fullName evidence="7">Fanconi anaemia protein FancD2 nuclease-domain-containing protein</fullName>
    </submittedName>
</protein>
<feature type="compositionally biased region" description="Acidic residues" evidence="6">
    <location>
        <begin position="400"/>
        <end position="409"/>
    </location>
</feature>
<evidence type="ECO:0000256" key="5">
    <source>
        <dbReference type="ARBA" id="ARBA00093456"/>
    </source>
</evidence>
<dbReference type="InterPro" id="IPR029448">
    <property type="entry name" value="FANCD2"/>
</dbReference>
<dbReference type="OrthoDB" id="27031at2759"/>
<keyword evidence="8" id="KW-1185">Reference proteome</keyword>
<dbReference type="GO" id="GO:0000793">
    <property type="term" value="C:condensed chromosome"/>
    <property type="evidence" value="ECO:0007669"/>
    <property type="project" value="TreeGrafter"/>
</dbReference>
<gene>
    <name evidence="7" type="ORF">BJ684DRAFT_18250</name>
</gene>
<dbReference type="AlphaFoldDB" id="A0A4P9Y8J1"/>
<comment type="subcellular location">
    <subcellularLocation>
        <location evidence="1">Nucleus</location>
    </subcellularLocation>
</comment>
<feature type="compositionally biased region" description="Acidic residues" evidence="6">
    <location>
        <begin position="364"/>
        <end position="379"/>
    </location>
</feature>
<reference evidence="8" key="1">
    <citation type="journal article" date="2018" name="Nat. Microbiol.">
        <title>Leveraging single-cell genomics to expand the fungal tree of life.</title>
        <authorList>
            <person name="Ahrendt S.R."/>
            <person name="Quandt C.A."/>
            <person name="Ciobanu D."/>
            <person name="Clum A."/>
            <person name="Salamov A."/>
            <person name="Andreopoulos B."/>
            <person name="Cheng J.F."/>
            <person name="Woyke T."/>
            <person name="Pelin A."/>
            <person name="Henrissat B."/>
            <person name="Reynolds N.K."/>
            <person name="Benny G.L."/>
            <person name="Smith M.E."/>
            <person name="James T.Y."/>
            <person name="Grigoriev I.V."/>
        </authorList>
    </citation>
    <scope>NUCLEOTIDE SEQUENCE [LARGE SCALE GENOMIC DNA]</scope>
</reference>
<accession>A0A4P9Y8J1</accession>
<sequence>MFQICYNHAHGDSKEKPKKRNSQANIGLRKEGEADGTEVEEWCIKALINDMASGFPAIPGGDRGEGGSGEDAGLRRLVIFLAGCKDRIKGAKESLGLLRLLQVVAQEAYDVEDMQVAVHAVAEEFLERPKDPRSALTPNELQELLLLHLRSSASTLKCLERYVNEHLKAFEDGNADALDSNPLLVRDTLPVYLKALFTVLCEEMLLSGEEEIRGGKEAEALEAMEKHVILLTSLTMSIRKVASRDLLLMAMRQGRKFLDAFVRQALPRLEMAFSSRKDKVISILKKLQGATRVLHIVCSHSKVTKDTTLAKPAPALKKSMESLLLHVKELLRRNHSGAAFWMGNLKHRDLAGREVSSQIALESSEGDDDDDDDDGDNSDDDKGHGQIEEAEGEEIGRMNEDDEDEDDEEKAEHQRKDEHRLKQEGVIPSTPLGRRRQVGRKSVGKRAWRGKDALERATGPLKRHKNTGSKYISSMAADDGEDDEEEDDEDEDEEEKRNTDPLGLFGENLSWDDEND</sequence>
<keyword evidence="2" id="KW-1017">Isopeptide bond</keyword>
<name>A0A4P9Y8J1_9FUNG</name>
<dbReference type="GO" id="GO:1990918">
    <property type="term" value="P:double-strand break repair involved in meiotic recombination"/>
    <property type="evidence" value="ECO:0007669"/>
    <property type="project" value="TreeGrafter"/>
</dbReference>
<proteinExistence type="inferred from homology"/>
<feature type="compositionally biased region" description="Basic residues" evidence="6">
    <location>
        <begin position="433"/>
        <end position="448"/>
    </location>
</feature>
<dbReference type="GO" id="GO:0031573">
    <property type="term" value="P:mitotic intra-S DNA damage checkpoint signaling"/>
    <property type="evidence" value="ECO:0007669"/>
    <property type="project" value="TreeGrafter"/>
</dbReference>
<evidence type="ECO:0000313" key="7">
    <source>
        <dbReference type="EMBL" id="RKP15418.1"/>
    </source>
</evidence>
<dbReference type="PANTHER" id="PTHR32086:SF0">
    <property type="entry name" value="FANCONI ANEMIA GROUP D2 PROTEIN"/>
    <property type="match status" value="1"/>
</dbReference>
<feature type="compositionally biased region" description="Acidic residues" evidence="6">
    <location>
        <begin position="478"/>
        <end position="494"/>
    </location>
</feature>
<organism evidence="7 8">
    <name type="scientific">Piptocephalis cylindrospora</name>
    <dbReference type="NCBI Taxonomy" id="1907219"/>
    <lineage>
        <taxon>Eukaryota</taxon>
        <taxon>Fungi</taxon>
        <taxon>Fungi incertae sedis</taxon>
        <taxon>Zoopagomycota</taxon>
        <taxon>Zoopagomycotina</taxon>
        <taxon>Zoopagomycetes</taxon>
        <taxon>Zoopagales</taxon>
        <taxon>Piptocephalidaceae</taxon>
        <taxon>Piptocephalis</taxon>
    </lineage>
</organism>
<evidence type="ECO:0000256" key="4">
    <source>
        <dbReference type="ARBA" id="ARBA00023242"/>
    </source>
</evidence>